<protein>
    <submittedName>
        <fullName evidence="2">Uncharacterized protein</fullName>
    </submittedName>
</protein>
<accession>A0AAV2RLT9</accession>
<feature type="non-terminal residue" evidence="2">
    <location>
        <position position="233"/>
    </location>
</feature>
<feature type="coiled-coil region" evidence="1">
    <location>
        <begin position="13"/>
        <end position="118"/>
    </location>
</feature>
<sequence>KAEEKRSLALAQKKNLQEELLNKQSLLEATSKNLAEITKSEEEQKKMLQKLQEDVNRTQLQNTKMEAELQEVRSAKARNRSLLTKQIEGARRNNRQYIQEIEKKKIRLAENHQAFEEAAEQICTLKSNNDLLEAYVDEQEQKIITITEYNNNIEQNLSIKRKELIKVQSRSEEVLVEVKELQDSNDILISTIREWQNTAEKIKESIESVTTEKDVKDHLLEQQKADLKQIEIQ</sequence>
<organism evidence="2 3">
    <name type="scientific">Meganyctiphanes norvegica</name>
    <name type="common">Northern krill</name>
    <name type="synonym">Thysanopoda norvegica</name>
    <dbReference type="NCBI Taxonomy" id="48144"/>
    <lineage>
        <taxon>Eukaryota</taxon>
        <taxon>Metazoa</taxon>
        <taxon>Ecdysozoa</taxon>
        <taxon>Arthropoda</taxon>
        <taxon>Crustacea</taxon>
        <taxon>Multicrustacea</taxon>
        <taxon>Malacostraca</taxon>
        <taxon>Eumalacostraca</taxon>
        <taxon>Eucarida</taxon>
        <taxon>Euphausiacea</taxon>
        <taxon>Euphausiidae</taxon>
        <taxon>Meganyctiphanes</taxon>
    </lineage>
</organism>
<feature type="coiled-coil region" evidence="1">
    <location>
        <begin position="178"/>
        <end position="212"/>
    </location>
</feature>
<evidence type="ECO:0000313" key="3">
    <source>
        <dbReference type="Proteomes" id="UP001497623"/>
    </source>
</evidence>
<gene>
    <name evidence="2" type="ORF">MNOR_LOCUS25288</name>
</gene>
<dbReference type="Proteomes" id="UP001497623">
    <property type="component" value="Unassembled WGS sequence"/>
</dbReference>
<dbReference type="AlphaFoldDB" id="A0AAV2RLT9"/>
<proteinExistence type="predicted"/>
<evidence type="ECO:0000313" key="2">
    <source>
        <dbReference type="EMBL" id="CAL4125698.1"/>
    </source>
</evidence>
<feature type="non-terminal residue" evidence="2">
    <location>
        <position position="1"/>
    </location>
</feature>
<evidence type="ECO:0000256" key="1">
    <source>
        <dbReference type="SAM" id="Coils"/>
    </source>
</evidence>
<dbReference type="EMBL" id="CAXKWB010023981">
    <property type="protein sequence ID" value="CAL4125698.1"/>
    <property type="molecule type" value="Genomic_DNA"/>
</dbReference>
<keyword evidence="3" id="KW-1185">Reference proteome</keyword>
<name>A0AAV2RLT9_MEGNR</name>
<keyword evidence="1" id="KW-0175">Coiled coil</keyword>
<reference evidence="2 3" key="1">
    <citation type="submission" date="2024-05" db="EMBL/GenBank/DDBJ databases">
        <authorList>
            <person name="Wallberg A."/>
        </authorList>
    </citation>
    <scope>NUCLEOTIDE SEQUENCE [LARGE SCALE GENOMIC DNA]</scope>
</reference>
<comment type="caution">
    <text evidence="2">The sequence shown here is derived from an EMBL/GenBank/DDBJ whole genome shotgun (WGS) entry which is preliminary data.</text>
</comment>